<keyword evidence="5" id="KW-0493">Microtubule</keyword>
<keyword evidence="6" id="KW-0498">Mitosis</keyword>
<dbReference type="PANTHER" id="PTHR31570">
    <property type="entry name" value="HAUS AUGMIN-LIKE COMPLEX SUBUNIT 1"/>
    <property type="match status" value="1"/>
</dbReference>
<gene>
    <name evidence="10" type="primary">Haus1</name>
    <name evidence="10" type="ORF">AEGBEN_R11421</name>
</gene>
<feature type="non-terminal residue" evidence="10">
    <location>
        <position position="213"/>
    </location>
</feature>
<dbReference type="GO" id="GO:0051225">
    <property type="term" value="P:spindle assembly"/>
    <property type="evidence" value="ECO:0007669"/>
    <property type="project" value="InterPro"/>
</dbReference>
<name>A0A7K6TWD2_9AVES</name>
<protein>
    <submittedName>
        <fullName evidence="10">HAUS1 protein</fullName>
    </submittedName>
</protein>
<comment type="subcellular location">
    <subcellularLocation>
        <location evidence="1">Cytoplasm</location>
        <location evidence="1">Cytoskeleton</location>
        <location evidence="1">Spindle</location>
    </subcellularLocation>
</comment>
<dbReference type="InterPro" id="IPR026243">
    <property type="entry name" value="HAUS1"/>
</dbReference>
<feature type="non-terminal residue" evidence="10">
    <location>
        <position position="1"/>
    </location>
</feature>
<sequence length="213" mass="24107">QVTSWLKKIYRNQAIPAYPVNAKTVDYLYGIMERNEARDRDLTLLIEETKQQAAKCKAEANYLQGVLGESLVISPFTLSKKGVRSLDTLASSAMALETKDTSLNNLFCAINDMTSELYATESKNKKMKLELVNLSHKLTAMLILESNIKKDLKNVEETVELRKATADSRQHKLTFLEAKSRDLMVRIKDTQEEIIATGLDQSLMHDALMYLSE</sequence>
<keyword evidence="11" id="KW-1185">Reference proteome</keyword>
<keyword evidence="8" id="KW-0206">Cytoskeleton</keyword>
<evidence type="ECO:0000256" key="6">
    <source>
        <dbReference type="ARBA" id="ARBA00022776"/>
    </source>
</evidence>
<dbReference type="AlphaFoldDB" id="A0A7K6TWD2"/>
<dbReference type="OrthoDB" id="5372507at2759"/>
<evidence type="ECO:0000256" key="4">
    <source>
        <dbReference type="ARBA" id="ARBA00022618"/>
    </source>
</evidence>
<dbReference type="Proteomes" id="UP000559068">
    <property type="component" value="Unassembled WGS sequence"/>
</dbReference>
<accession>A0A7K6TWD2</accession>
<evidence type="ECO:0000256" key="8">
    <source>
        <dbReference type="ARBA" id="ARBA00023212"/>
    </source>
</evidence>
<keyword evidence="3" id="KW-0963">Cytoplasm</keyword>
<dbReference type="GO" id="GO:0005819">
    <property type="term" value="C:spindle"/>
    <property type="evidence" value="ECO:0007669"/>
    <property type="project" value="UniProtKB-SubCell"/>
</dbReference>
<keyword evidence="4" id="KW-0132">Cell division</keyword>
<keyword evidence="7" id="KW-0175">Coiled coil</keyword>
<dbReference type="GO" id="GO:0005829">
    <property type="term" value="C:cytosol"/>
    <property type="evidence" value="ECO:0007669"/>
    <property type="project" value="TreeGrafter"/>
</dbReference>
<evidence type="ECO:0000256" key="2">
    <source>
        <dbReference type="ARBA" id="ARBA00005479"/>
    </source>
</evidence>
<dbReference type="EMBL" id="VZRW01003804">
    <property type="protein sequence ID" value="NWX14941.1"/>
    <property type="molecule type" value="Genomic_DNA"/>
</dbReference>
<evidence type="ECO:0000256" key="1">
    <source>
        <dbReference type="ARBA" id="ARBA00004186"/>
    </source>
</evidence>
<keyword evidence="9" id="KW-0131">Cell cycle</keyword>
<evidence type="ECO:0000256" key="7">
    <source>
        <dbReference type="ARBA" id="ARBA00023054"/>
    </source>
</evidence>
<evidence type="ECO:0000256" key="9">
    <source>
        <dbReference type="ARBA" id="ARBA00023306"/>
    </source>
</evidence>
<dbReference type="PRINTS" id="PR02087">
    <property type="entry name" value="HAUSAUGMINL1"/>
</dbReference>
<dbReference type="PANTHER" id="PTHR31570:SF1">
    <property type="entry name" value="HAUS AUGMIN-LIKE COMPLEX SUBUNIT 1"/>
    <property type="match status" value="1"/>
</dbReference>
<dbReference type="GO" id="GO:0005874">
    <property type="term" value="C:microtubule"/>
    <property type="evidence" value="ECO:0007669"/>
    <property type="project" value="UniProtKB-KW"/>
</dbReference>
<dbReference type="GO" id="GO:0051301">
    <property type="term" value="P:cell division"/>
    <property type="evidence" value="ECO:0007669"/>
    <property type="project" value="UniProtKB-KW"/>
</dbReference>
<reference evidence="10 11" key="1">
    <citation type="submission" date="2019-09" db="EMBL/GenBank/DDBJ databases">
        <title>Bird 10,000 Genomes (B10K) Project - Family phase.</title>
        <authorList>
            <person name="Zhang G."/>
        </authorList>
    </citation>
    <scope>NUCLEOTIDE SEQUENCE [LARGE SCALE GENOMIC DNA]</scope>
    <source>
        <strain evidence="10">B10K-DU-029-76</strain>
        <tissue evidence="10">Heart</tissue>
    </source>
</reference>
<evidence type="ECO:0000256" key="5">
    <source>
        <dbReference type="ARBA" id="ARBA00022701"/>
    </source>
</evidence>
<proteinExistence type="inferred from homology"/>
<dbReference type="Pfam" id="PF25762">
    <property type="entry name" value="HAUS1"/>
    <property type="match status" value="1"/>
</dbReference>
<evidence type="ECO:0000256" key="3">
    <source>
        <dbReference type="ARBA" id="ARBA00022490"/>
    </source>
</evidence>
<comment type="similarity">
    <text evidence="2">Belongs to the HAUS1 family.</text>
</comment>
<organism evidence="10 11">
    <name type="scientific">Aegotheles bennettii</name>
    <dbReference type="NCBI Taxonomy" id="48278"/>
    <lineage>
        <taxon>Eukaryota</taxon>
        <taxon>Metazoa</taxon>
        <taxon>Chordata</taxon>
        <taxon>Craniata</taxon>
        <taxon>Vertebrata</taxon>
        <taxon>Euteleostomi</taxon>
        <taxon>Archelosauria</taxon>
        <taxon>Archosauria</taxon>
        <taxon>Dinosauria</taxon>
        <taxon>Saurischia</taxon>
        <taxon>Theropoda</taxon>
        <taxon>Coelurosauria</taxon>
        <taxon>Aves</taxon>
        <taxon>Neognathae</taxon>
        <taxon>Neoaves</taxon>
        <taxon>Strisores</taxon>
        <taxon>Caprimulgiformes</taxon>
        <taxon>Aegothelidae</taxon>
        <taxon>Aegotheles</taxon>
    </lineage>
</organism>
<dbReference type="GO" id="GO:0007098">
    <property type="term" value="P:centrosome cycle"/>
    <property type="evidence" value="ECO:0007669"/>
    <property type="project" value="TreeGrafter"/>
</dbReference>
<evidence type="ECO:0000313" key="10">
    <source>
        <dbReference type="EMBL" id="NWX14941.1"/>
    </source>
</evidence>
<comment type="caution">
    <text evidence="10">The sequence shown here is derived from an EMBL/GenBank/DDBJ whole genome shotgun (WGS) entry which is preliminary data.</text>
</comment>
<evidence type="ECO:0000313" key="11">
    <source>
        <dbReference type="Proteomes" id="UP000559068"/>
    </source>
</evidence>
<dbReference type="GO" id="GO:0070652">
    <property type="term" value="C:HAUS complex"/>
    <property type="evidence" value="ECO:0007669"/>
    <property type="project" value="InterPro"/>
</dbReference>